<dbReference type="EMBL" id="JAKUCV010002389">
    <property type="protein sequence ID" value="KAJ4842813.1"/>
    <property type="molecule type" value="Genomic_DNA"/>
</dbReference>
<accession>A0A9Q0G437</accession>
<dbReference type="PANTHER" id="PTHR11011">
    <property type="entry name" value="MALE STERILITY PROTEIN 2-RELATED"/>
    <property type="match status" value="1"/>
</dbReference>
<keyword evidence="4" id="KW-1185">Reference proteome</keyword>
<feature type="domain" description="Fatty acyl-CoA reductase C-terminal" evidence="2">
    <location>
        <begin position="110"/>
        <end position="183"/>
    </location>
</feature>
<dbReference type="Proteomes" id="UP001141552">
    <property type="component" value="Unassembled WGS sequence"/>
</dbReference>
<dbReference type="AlphaFoldDB" id="A0A9Q0G437"/>
<evidence type="ECO:0000313" key="4">
    <source>
        <dbReference type="Proteomes" id="UP001141552"/>
    </source>
</evidence>
<comment type="caution">
    <text evidence="3">The sequence shown here is derived from an EMBL/GenBank/DDBJ whole genome shotgun (WGS) entry which is preliminary data.</text>
</comment>
<dbReference type="GO" id="GO:0080019">
    <property type="term" value="F:alcohol-forming very long-chain fatty acyl-CoA reductase activity"/>
    <property type="evidence" value="ECO:0007669"/>
    <property type="project" value="InterPro"/>
</dbReference>
<protein>
    <recommendedName>
        <fullName evidence="2">Fatty acyl-CoA reductase C-terminal domain-containing protein</fullName>
    </recommendedName>
</protein>
<keyword evidence="1" id="KW-0812">Transmembrane</keyword>
<gene>
    <name evidence="3" type="ORF">Tsubulata_047491</name>
</gene>
<dbReference type="CDD" id="cd09071">
    <property type="entry name" value="FAR_C"/>
    <property type="match status" value="1"/>
</dbReference>
<evidence type="ECO:0000313" key="3">
    <source>
        <dbReference type="EMBL" id="KAJ4842813.1"/>
    </source>
</evidence>
<dbReference type="InterPro" id="IPR026055">
    <property type="entry name" value="FAR"/>
</dbReference>
<reference evidence="3" key="1">
    <citation type="submission" date="2022-02" db="EMBL/GenBank/DDBJ databases">
        <authorList>
            <person name="Henning P.M."/>
            <person name="McCubbin A.G."/>
            <person name="Shore J.S."/>
        </authorList>
    </citation>
    <scope>NUCLEOTIDE SEQUENCE</scope>
    <source>
        <strain evidence="3">F60SS</strain>
        <tissue evidence="3">Leaves</tissue>
    </source>
</reference>
<dbReference type="GO" id="GO:0010345">
    <property type="term" value="P:suberin biosynthetic process"/>
    <property type="evidence" value="ECO:0007669"/>
    <property type="project" value="TreeGrafter"/>
</dbReference>
<reference evidence="3" key="2">
    <citation type="journal article" date="2023" name="Plants (Basel)">
        <title>Annotation of the Turnera subulata (Passifloraceae) Draft Genome Reveals the S-Locus Evolved after the Divergence of Turneroideae from Passifloroideae in a Stepwise Manner.</title>
        <authorList>
            <person name="Henning P.M."/>
            <person name="Roalson E.H."/>
            <person name="Mir W."/>
            <person name="McCubbin A.G."/>
            <person name="Shore J.S."/>
        </authorList>
    </citation>
    <scope>NUCLEOTIDE SEQUENCE</scope>
    <source>
        <strain evidence="3">F60SS</strain>
    </source>
</reference>
<proteinExistence type="predicted"/>
<dbReference type="GO" id="GO:0035336">
    <property type="term" value="P:long-chain fatty-acyl-CoA metabolic process"/>
    <property type="evidence" value="ECO:0007669"/>
    <property type="project" value="TreeGrafter"/>
</dbReference>
<dbReference type="Pfam" id="PF03015">
    <property type="entry name" value="Sterile"/>
    <property type="match status" value="1"/>
</dbReference>
<dbReference type="PANTHER" id="PTHR11011:SF99">
    <property type="entry name" value="FATTY ACYL-COA REDUCTASE 3"/>
    <property type="match status" value="1"/>
</dbReference>
<keyword evidence="1" id="KW-1133">Transmembrane helix</keyword>
<keyword evidence="1" id="KW-0472">Membrane</keyword>
<evidence type="ECO:0000256" key="1">
    <source>
        <dbReference type="SAM" id="Phobius"/>
    </source>
</evidence>
<dbReference type="OrthoDB" id="429813at2759"/>
<dbReference type="InterPro" id="IPR033640">
    <property type="entry name" value="FAR_C"/>
</dbReference>
<name>A0A9Q0G437_9ROSI</name>
<evidence type="ECO:0000259" key="2">
    <source>
        <dbReference type="Pfam" id="PF03015"/>
    </source>
</evidence>
<sequence>MNMVVNAMLVAMVANDNQSTSAIYQVGSSLRNPIRIGEIRDYSFAYFREKPWIGKNGKPIKVCQYVKELRDISSFRRYITFHYMFLLQGLAFINLASCNYFNGTYCDRKRRLKFLMRLMELNMSYTFFRGIFDDTNTEELRMGGAQEKGVDQTHLFHFDPKTINWEDYFLNVHIPGLIKYVCK</sequence>
<organism evidence="3 4">
    <name type="scientific">Turnera subulata</name>
    <dbReference type="NCBI Taxonomy" id="218843"/>
    <lineage>
        <taxon>Eukaryota</taxon>
        <taxon>Viridiplantae</taxon>
        <taxon>Streptophyta</taxon>
        <taxon>Embryophyta</taxon>
        <taxon>Tracheophyta</taxon>
        <taxon>Spermatophyta</taxon>
        <taxon>Magnoliopsida</taxon>
        <taxon>eudicotyledons</taxon>
        <taxon>Gunneridae</taxon>
        <taxon>Pentapetalae</taxon>
        <taxon>rosids</taxon>
        <taxon>fabids</taxon>
        <taxon>Malpighiales</taxon>
        <taxon>Passifloraceae</taxon>
        <taxon>Turnera</taxon>
    </lineage>
</organism>
<feature type="transmembrane region" description="Helical" evidence="1">
    <location>
        <begin position="81"/>
        <end position="102"/>
    </location>
</feature>